<comment type="caution">
    <text evidence="1">The sequence shown here is derived from an EMBL/GenBank/DDBJ whole genome shotgun (WGS) entry which is preliminary data.</text>
</comment>
<keyword evidence="2" id="KW-1185">Reference proteome</keyword>
<dbReference type="AlphaFoldDB" id="A0A812QHZ2"/>
<evidence type="ECO:0000313" key="2">
    <source>
        <dbReference type="Proteomes" id="UP000649617"/>
    </source>
</evidence>
<dbReference type="EMBL" id="CAJNIZ010015636">
    <property type="protein sequence ID" value="CAE7375795.1"/>
    <property type="molecule type" value="Genomic_DNA"/>
</dbReference>
<sequence length="197" mass="22285">FTSAPGPPDPVELLRDASIGVDGFFDDDEAERHCEEKSPESEFMVCMVFGGKFGWLRDEFTAGETWGTLRPLQETLRPWLEEGKCAQHIEWDEDEHCYALSEPYKSYVAWNDPSNLAAMANDALYGCCKDQAEYNVKDVDMNNLVMVPCARPTEDGQVEFKSMFLYPRKGWCWDAPQELTLGYGFATWPQSCVAPGP</sequence>
<dbReference type="Proteomes" id="UP000649617">
    <property type="component" value="Unassembled WGS sequence"/>
</dbReference>
<accession>A0A812QHZ2</accession>
<name>A0A812QHZ2_SYMPI</name>
<evidence type="ECO:0000313" key="1">
    <source>
        <dbReference type="EMBL" id="CAE7375795.1"/>
    </source>
</evidence>
<protein>
    <submittedName>
        <fullName evidence="1">Uncharacterized protein</fullName>
    </submittedName>
</protein>
<dbReference type="OrthoDB" id="420998at2759"/>
<organism evidence="1 2">
    <name type="scientific">Symbiodinium pilosum</name>
    <name type="common">Dinoflagellate</name>
    <dbReference type="NCBI Taxonomy" id="2952"/>
    <lineage>
        <taxon>Eukaryota</taxon>
        <taxon>Sar</taxon>
        <taxon>Alveolata</taxon>
        <taxon>Dinophyceae</taxon>
        <taxon>Suessiales</taxon>
        <taxon>Symbiodiniaceae</taxon>
        <taxon>Symbiodinium</taxon>
    </lineage>
</organism>
<reference evidence="1" key="1">
    <citation type="submission" date="2021-02" db="EMBL/GenBank/DDBJ databases">
        <authorList>
            <person name="Dougan E. K."/>
            <person name="Rhodes N."/>
            <person name="Thang M."/>
            <person name="Chan C."/>
        </authorList>
    </citation>
    <scope>NUCLEOTIDE SEQUENCE</scope>
</reference>
<feature type="non-terminal residue" evidence="1">
    <location>
        <position position="197"/>
    </location>
</feature>
<gene>
    <name evidence="1" type="ORF">SPIL2461_LOCUS9130</name>
</gene>
<proteinExistence type="predicted"/>